<proteinExistence type="predicted"/>
<evidence type="ECO:0000313" key="2">
    <source>
        <dbReference type="EMBL" id="KAH0468273.1"/>
    </source>
</evidence>
<accession>A0AAV7HLA8</accession>
<name>A0AAV7HLA8_DENCH</name>
<evidence type="ECO:0000313" key="3">
    <source>
        <dbReference type="Proteomes" id="UP000775213"/>
    </source>
</evidence>
<dbReference type="Proteomes" id="UP000775213">
    <property type="component" value="Unassembled WGS sequence"/>
</dbReference>
<sequence length="143" mass="16750">MSMNMKIDMEKDVSFYEQTIFSQGVEIENWYADVQETSSQEAEQLKPLRPEEKFSLSLKKIHANLNTDFNTLQKEHANLVKEYSDLDRDHMSLLDEFDILNKKHVELTFTHDSLKSSHVELENAFKELEELACQLDSNEHALK</sequence>
<dbReference type="EMBL" id="JAGFBR010000004">
    <property type="protein sequence ID" value="KAH0468273.1"/>
    <property type="molecule type" value="Genomic_DNA"/>
</dbReference>
<evidence type="ECO:0000256" key="1">
    <source>
        <dbReference type="SAM" id="Coils"/>
    </source>
</evidence>
<organism evidence="2 3">
    <name type="scientific">Dendrobium chrysotoxum</name>
    <name type="common">Orchid</name>
    <dbReference type="NCBI Taxonomy" id="161865"/>
    <lineage>
        <taxon>Eukaryota</taxon>
        <taxon>Viridiplantae</taxon>
        <taxon>Streptophyta</taxon>
        <taxon>Embryophyta</taxon>
        <taxon>Tracheophyta</taxon>
        <taxon>Spermatophyta</taxon>
        <taxon>Magnoliopsida</taxon>
        <taxon>Liliopsida</taxon>
        <taxon>Asparagales</taxon>
        <taxon>Orchidaceae</taxon>
        <taxon>Epidendroideae</taxon>
        <taxon>Malaxideae</taxon>
        <taxon>Dendrobiinae</taxon>
        <taxon>Dendrobium</taxon>
    </lineage>
</organism>
<keyword evidence="3" id="KW-1185">Reference proteome</keyword>
<dbReference type="AlphaFoldDB" id="A0AAV7HLA8"/>
<protein>
    <submittedName>
        <fullName evidence="2">Uncharacterized protein</fullName>
    </submittedName>
</protein>
<feature type="coiled-coil region" evidence="1">
    <location>
        <begin position="62"/>
        <end position="141"/>
    </location>
</feature>
<keyword evidence="1" id="KW-0175">Coiled coil</keyword>
<comment type="caution">
    <text evidence="2">The sequence shown here is derived from an EMBL/GenBank/DDBJ whole genome shotgun (WGS) entry which is preliminary data.</text>
</comment>
<gene>
    <name evidence="2" type="ORF">IEQ34_003306</name>
</gene>
<reference evidence="2 3" key="1">
    <citation type="journal article" date="2021" name="Hortic Res">
        <title>Chromosome-scale assembly of the Dendrobium chrysotoxum genome enhances the understanding of orchid evolution.</title>
        <authorList>
            <person name="Zhang Y."/>
            <person name="Zhang G.Q."/>
            <person name="Zhang D."/>
            <person name="Liu X.D."/>
            <person name="Xu X.Y."/>
            <person name="Sun W.H."/>
            <person name="Yu X."/>
            <person name="Zhu X."/>
            <person name="Wang Z.W."/>
            <person name="Zhao X."/>
            <person name="Zhong W.Y."/>
            <person name="Chen H."/>
            <person name="Yin W.L."/>
            <person name="Huang T."/>
            <person name="Niu S.C."/>
            <person name="Liu Z.J."/>
        </authorList>
    </citation>
    <scope>NUCLEOTIDE SEQUENCE [LARGE SCALE GENOMIC DNA]</scope>
    <source>
        <strain evidence="2">Lindl</strain>
    </source>
</reference>